<dbReference type="AlphaFoldDB" id="A0A9N9EZP0"/>
<evidence type="ECO:0000313" key="2">
    <source>
        <dbReference type="Proteomes" id="UP000789342"/>
    </source>
</evidence>
<dbReference type="EMBL" id="CAJVPV010001527">
    <property type="protein sequence ID" value="CAG8500414.1"/>
    <property type="molecule type" value="Genomic_DNA"/>
</dbReference>
<keyword evidence="2" id="KW-1185">Reference proteome</keyword>
<comment type="caution">
    <text evidence="1">The sequence shown here is derived from an EMBL/GenBank/DDBJ whole genome shotgun (WGS) entry which is preliminary data.</text>
</comment>
<proteinExistence type="predicted"/>
<accession>A0A9N9EZP0</accession>
<evidence type="ECO:0000313" key="1">
    <source>
        <dbReference type="EMBL" id="CAG8500414.1"/>
    </source>
</evidence>
<sequence>MAEYLKNVYKYLDANNLNPNKAIIDVLRLCAPEYITLGSDELTSDILRKTLVEVFIYEIIRLNGIPSIGNKFDAIFITAIIQKHGLNVREELNKWKNGQQFDLHLWITPTIKFVTISNLSKAVSIAKYVEDETYSYYAIQLDTYSRTHLQTGLDLIFNDTTAKKNNSNKDEDDIEEKEYGQDLNFDDVDYNLDYTKNIEKY</sequence>
<dbReference type="Proteomes" id="UP000789342">
    <property type="component" value="Unassembled WGS sequence"/>
</dbReference>
<reference evidence="1" key="1">
    <citation type="submission" date="2021-06" db="EMBL/GenBank/DDBJ databases">
        <authorList>
            <person name="Kallberg Y."/>
            <person name="Tangrot J."/>
            <person name="Rosling A."/>
        </authorList>
    </citation>
    <scope>NUCLEOTIDE SEQUENCE</scope>
    <source>
        <strain evidence="1">CL551</strain>
    </source>
</reference>
<organism evidence="1 2">
    <name type="scientific">Acaulospora morrowiae</name>
    <dbReference type="NCBI Taxonomy" id="94023"/>
    <lineage>
        <taxon>Eukaryota</taxon>
        <taxon>Fungi</taxon>
        <taxon>Fungi incertae sedis</taxon>
        <taxon>Mucoromycota</taxon>
        <taxon>Glomeromycotina</taxon>
        <taxon>Glomeromycetes</taxon>
        <taxon>Diversisporales</taxon>
        <taxon>Acaulosporaceae</taxon>
        <taxon>Acaulospora</taxon>
    </lineage>
</organism>
<gene>
    <name evidence="1" type="ORF">AMORRO_LOCUS3224</name>
</gene>
<protein>
    <submittedName>
        <fullName evidence="1">4193_t:CDS:1</fullName>
    </submittedName>
</protein>
<name>A0A9N9EZP0_9GLOM</name>